<evidence type="ECO:0000313" key="2">
    <source>
        <dbReference type="EMBL" id="MDR7163857.1"/>
    </source>
</evidence>
<gene>
    <name evidence="2" type="ORF">J2X12_001872</name>
</gene>
<feature type="transmembrane region" description="Helical" evidence="1">
    <location>
        <begin position="181"/>
        <end position="200"/>
    </location>
</feature>
<proteinExistence type="predicted"/>
<organism evidence="2 3">
    <name type="scientific">Pseudarthrobacter oxydans</name>
    <name type="common">Arthrobacter oxydans</name>
    <dbReference type="NCBI Taxonomy" id="1671"/>
    <lineage>
        <taxon>Bacteria</taxon>
        <taxon>Bacillati</taxon>
        <taxon>Actinomycetota</taxon>
        <taxon>Actinomycetes</taxon>
        <taxon>Micrococcales</taxon>
        <taxon>Micrococcaceae</taxon>
        <taxon>Pseudarthrobacter</taxon>
    </lineage>
</organism>
<protein>
    <submittedName>
        <fullName evidence="2">Uncharacterized protein</fullName>
    </submittedName>
</protein>
<evidence type="ECO:0000256" key="1">
    <source>
        <dbReference type="SAM" id="Phobius"/>
    </source>
</evidence>
<keyword evidence="1" id="KW-1133">Transmembrane helix</keyword>
<dbReference type="RefSeq" id="WP_310258150.1">
    <property type="nucleotide sequence ID" value="NZ_JAVDWN010000005.1"/>
</dbReference>
<keyword evidence="1" id="KW-0472">Membrane</keyword>
<feature type="transmembrane region" description="Helical" evidence="1">
    <location>
        <begin position="71"/>
        <end position="96"/>
    </location>
</feature>
<feature type="transmembrane region" description="Helical" evidence="1">
    <location>
        <begin position="143"/>
        <end position="161"/>
    </location>
</feature>
<keyword evidence="1" id="KW-0812">Transmembrane</keyword>
<dbReference type="Proteomes" id="UP001262032">
    <property type="component" value="Unassembled WGS sequence"/>
</dbReference>
<dbReference type="EMBL" id="JAVDWN010000005">
    <property type="protein sequence ID" value="MDR7163857.1"/>
    <property type="molecule type" value="Genomic_DNA"/>
</dbReference>
<reference evidence="2" key="1">
    <citation type="submission" date="2023-07" db="EMBL/GenBank/DDBJ databases">
        <title>Sorghum-associated microbial communities from plants grown in Nebraska, USA.</title>
        <authorList>
            <person name="Schachtman D."/>
        </authorList>
    </citation>
    <scope>NUCLEOTIDE SEQUENCE</scope>
    <source>
        <strain evidence="2">BE261</strain>
    </source>
</reference>
<accession>A0AAW8N9C8</accession>
<name>A0AAW8N9C8_PSEOX</name>
<dbReference type="AlphaFoldDB" id="A0AAW8N9C8"/>
<evidence type="ECO:0000313" key="3">
    <source>
        <dbReference type="Proteomes" id="UP001262032"/>
    </source>
</evidence>
<feature type="transmembrane region" description="Helical" evidence="1">
    <location>
        <begin position="21"/>
        <end position="47"/>
    </location>
</feature>
<feature type="transmembrane region" description="Helical" evidence="1">
    <location>
        <begin position="116"/>
        <end position="137"/>
    </location>
</feature>
<sequence length="296" mass="32281">MPAGARHRAMTEAGGDERSSWSRALGVISAIGPPVTVATALLFYFGWARAEAQAAQMGLNVSLFGYAVQDYILISINALFLPLVCILAASVVWLAVDRWLRRRIEEGRGRALILKAAGITALLSGLLVGVSLVLAVVEPARTALFTPYLMALGVLVATWCMRLRRLGRTRTSPALSSEQRAVETTLILSIVTLLLFWGTADYAQAVGRRLALNFEQGVQYMPRADVYSPKPLGIGSTAVTEVRVGDGDGTLYRYDGLRLLVLSGGRFFFLHDGWTPRDGTVIVLPDDNSVRIEFRR</sequence>
<comment type="caution">
    <text evidence="2">The sequence shown here is derived from an EMBL/GenBank/DDBJ whole genome shotgun (WGS) entry which is preliminary data.</text>
</comment>